<dbReference type="Pfam" id="PF00139">
    <property type="entry name" value="Lectin_legB"/>
    <property type="match status" value="1"/>
</dbReference>
<dbReference type="InterPro" id="IPR001220">
    <property type="entry name" value="Legume_lectin_dom"/>
</dbReference>
<comment type="similarity">
    <text evidence="2">Belongs to the leguminous lectin family.</text>
</comment>
<evidence type="ECO:0000256" key="5">
    <source>
        <dbReference type="ARBA" id="ARBA00022734"/>
    </source>
</evidence>
<keyword evidence="7" id="KW-1133">Transmembrane helix</keyword>
<evidence type="ECO:0000256" key="2">
    <source>
        <dbReference type="ARBA" id="ARBA00007606"/>
    </source>
</evidence>
<dbReference type="GO" id="GO:0030246">
    <property type="term" value="F:carbohydrate binding"/>
    <property type="evidence" value="ECO:0007669"/>
    <property type="project" value="UniProtKB-KW"/>
</dbReference>
<keyword evidence="11" id="KW-1185">Reference proteome</keyword>
<accession>A0AAN9KJ30</accession>
<gene>
    <name evidence="10" type="ORF">RJT34_01163</name>
</gene>
<dbReference type="InterPro" id="IPR000719">
    <property type="entry name" value="Prot_kinase_dom"/>
</dbReference>
<dbReference type="AlphaFoldDB" id="A0AAN9KJ30"/>
<feature type="binding site" evidence="6">
    <location>
        <position position="219"/>
    </location>
    <ligand>
        <name>ATP</name>
        <dbReference type="ChEBI" id="CHEBI:30616"/>
    </ligand>
</feature>
<evidence type="ECO:0000256" key="6">
    <source>
        <dbReference type="PROSITE-ProRule" id="PRU10141"/>
    </source>
</evidence>
<sequence length="491" mass="55154">MSDAMASLHERVVSRLSELPYFPCCSTLAQAIGTSLDINHNLLSVFLSYSSSKPPQFLLSVRVDLSQHLTRPLYVGFSASTNESTEFHHVFSWSFSSTLQDFLHPHNVSDNSVTVTFPDNNVKHDKKVGIGVVVVGPVFFFAAFVFSILGYVFLVRKWKGVGKEEEFEGEIVACPRAFDYKELKSATREFHPSRIVGHGSFGTVYKALFISSGTIAAVKRSRHSHEGKMEFLAELSIIAGLRHKNLVQLQGRIIEAADKRLNGEFEEEEMRKLLLLGLSCANPDSAERPSMRRVLQILNKEAASLLVPKVKPSLTFSSDLPLTIDEIVSDAEEFNTSQSMCAACKNQRRRCPSDCIFSPYFPANDPQRFASVHRIYGGSNVGKMLQQSPPYLREQAANTLHFEAQCRIQDPVYGCVGIISRLHQEIHSTETALAKIQTQIVYHKLKIPRVEAESNLNVLSTLDAESNLNIFPAQRRNMQEFQWPNQAPWFN</sequence>
<comment type="similarity">
    <text evidence="4">In the C-terminal section; belongs to the protein kinase superfamily. Ser/Thr protein kinase family.</text>
</comment>
<dbReference type="GO" id="GO:0004672">
    <property type="term" value="F:protein kinase activity"/>
    <property type="evidence" value="ECO:0007669"/>
    <property type="project" value="InterPro"/>
</dbReference>
<dbReference type="Proteomes" id="UP001359559">
    <property type="component" value="Unassembled WGS sequence"/>
</dbReference>
<dbReference type="InterPro" id="IPR011009">
    <property type="entry name" value="Kinase-like_dom_sf"/>
</dbReference>
<evidence type="ECO:0000259" key="8">
    <source>
        <dbReference type="PROSITE" id="PS50011"/>
    </source>
</evidence>
<dbReference type="SMART" id="SM00220">
    <property type="entry name" value="S_TKc"/>
    <property type="match status" value="1"/>
</dbReference>
<dbReference type="GO" id="GO:0005524">
    <property type="term" value="F:ATP binding"/>
    <property type="evidence" value="ECO:0007669"/>
    <property type="project" value="UniProtKB-UniRule"/>
</dbReference>
<dbReference type="PANTHER" id="PTHR31301:SF120">
    <property type="entry name" value="LOB DOMAIN-CONTAINING PROTEIN 23-RELATED"/>
    <property type="match status" value="1"/>
</dbReference>
<dbReference type="PROSITE" id="PS50891">
    <property type="entry name" value="LOB"/>
    <property type="match status" value="1"/>
</dbReference>
<keyword evidence="7" id="KW-0812">Transmembrane</keyword>
<dbReference type="EMBL" id="JAYKXN010000001">
    <property type="protein sequence ID" value="KAK7317168.1"/>
    <property type="molecule type" value="Genomic_DNA"/>
</dbReference>
<dbReference type="InterPro" id="IPR017441">
    <property type="entry name" value="Protein_kinase_ATP_BS"/>
</dbReference>
<dbReference type="PANTHER" id="PTHR31301">
    <property type="entry name" value="LOB DOMAIN-CONTAINING PROTEIN 4-RELATED"/>
    <property type="match status" value="1"/>
</dbReference>
<evidence type="ECO:0000256" key="3">
    <source>
        <dbReference type="ARBA" id="ARBA00008536"/>
    </source>
</evidence>
<evidence type="ECO:0000256" key="4">
    <source>
        <dbReference type="ARBA" id="ARBA00010217"/>
    </source>
</evidence>
<keyword evidence="5" id="KW-0430">Lectin</keyword>
<evidence type="ECO:0000256" key="1">
    <source>
        <dbReference type="ARBA" id="ARBA00005474"/>
    </source>
</evidence>
<dbReference type="SUPFAM" id="SSF49899">
    <property type="entry name" value="Concanavalin A-like lectins/glucanases"/>
    <property type="match status" value="1"/>
</dbReference>
<comment type="similarity">
    <text evidence="1">Belongs to the LOB domain-containing protein family.</text>
</comment>
<dbReference type="SUPFAM" id="SSF56112">
    <property type="entry name" value="Protein kinase-like (PK-like)"/>
    <property type="match status" value="1"/>
</dbReference>
<reference evidence="10 11" key="1">
    <citation type="submission" date="2024-01" db="EMBL/GenBank/DDBJ databases">
        <title>The genomes of 5 underutilized Papilionoideae crops provide insights into root nodulation and disease resistance.</title>
        <authorList>
            <person name="Yuan L."/>
        </authorList>
    </citation>
    <scope>NUCLEOTIDE SEQUENCE [LARGE SCALE GENOMIC DNA]</scope>
    <source>
        <strain evidence="10">LY-2023</strain>
        <tissue evidence="10">Leaf</tissue>
    </source>
</reference>
<protein>
    <submittedName>
        <fullName evidence="10">Uncharacterized protein</fullName>
    </submittedName>
</protein>
<dbReference type="Pfam" id="PF00069">
    <property type="entry name" value="Pkinase"/>
    <property type="match status" value="1"/>
</dbReference>
<keyword evidence="6" id="KW-0547">Nucleotide-binding</keyword>
<feature type="domain" description="LOB" evidence="9">
    <location>
        <begin position="339"/>
        <end position="440"/>
    </location>
</feature>
<organism evidence="10 11">
    <name type="scientific">Clitoria ternatea</name>
    <name type="common">Butterfly pea</name>
    <dbReference type="NCBI Taxonomy" id="43366"/>
    <lineage>
        <taxon>Eukaryota</taxon>
        <taxon>Viridiplantae</taxon>
        <taxon>Streptophyta</taxon>
        <taxon>Embryophyta</taxon>
        <taxon>Tracheophyta</taxon>
        <taxon>Spermatophyta</taxon>
        <taxon>Magnoliopsida</taxon>
        <taxon>eudicotyledons</taxon>
        <taxon>Gunneridae</taxon>
        <taxon>Pentapetalae</taxon>
        <taxon>rosids</taxon>
        <taxon>fabids</taxon>
        <taxon>Fabales</taxon>
        <taxon>Fabaceae</taxon>
        <taxon>Papilionoideae</taxon>
        <taxon>50 kb inversion clade</taxon>
        <taxon>NPAAA clade</taxon>
        <taxon>indigoferoid/millettioid clade</taxon>
        <taxon>Phaseoleae</taxon>
        <taxon>Clitoria</taxon>
    </lineage>
</organism>
<dbReference type="Gene3D" id="3.30.200.20">
    <property type="entry name" value="Phosphorylase Kinase, domain 1"/>
    <property type="match status" value="1"/>
</dbReference>
<dbReference type="InterPro" id="IPR004883">
    <property type="entry name" value="LOB"/>
</dbReference>
<feature type="transmembrane region" description="Helical" evidence="7">
    <location>
        <begin position="128"/>
        <end position="154"/>
    </location>
</feature>
<feature type="domain" description="Protein kinase" evidence="8">
    <location>
        <begin position="190"/>
        <end position="491"/>
    </location>
</feature>
<dbReference type="PROSITE" id="PS00107">
    <property type="entry name" value="PROTEIN_KINASE_ATP"/>
    <property type="match status" value="1"/>
</dbReference>
<keyword evidence="6" id="KW-0067">ATP-binding</keyword>
<evidence type="ECO:0000313" key="10">
    <source>
        <dbReference type="EMBL" id="KAK7317168.1"/>
    </source>
</evidence>
<evidence type="ECO:0000313" key="11">
    <source>
        <dbReference type="Proteomes" id="UP001359559"/>
    </source>
</evidence>
<dbReference type="InterPro" id="IPR013320">
    <property type="entry name" value="ConA-like_dom_sf"/>
</dbReference>
<proteinExistence type="inferred from homology"/>
<evidence type="ECO:0000259" key="9">
    <source>
        <dbReference type="PROSITE" id="PS50891"/>
    </source>
</evidence>
<name>A0AAN9KJ30_CLITE</name>
<comment type="similarity">
    <text evidence="3">In the N-terminal section; belongs to the leguminous lectin family.</text>
</comment>
<dbReference type="Pfam" id="PF03195">
    <property type="entry name" value="LOB"/>
    <property type="match status" value="1"/>
</dbReference>
<dbReference type="Gene3D" id="2.60.120.200">
    <property type="match status" value="1"/>
</dbReference>
<dbReference type="PROSITE" id="PS50011">
    <property type="entry name" value="PROTEIN_KINASE_DOM"/>
    <property type="match status" value="1"/>
</dbReference>
<evidence type="ECO:0000256" key="7">
    <source>
        <dbReference type="SAM" id="Phobius"/>
    </source>
</evidence>
<keyword evidence="7" id="KW-0472">Membrane</keyword>
<comment type="caution">
    <text evidence="10">The sequence shown here is derived from an EMBL/GenBank/DDBJ whole genome shotgun (WGS) entry which is preliminary data.</text>
</comment>